<evidence type="ECO:0000313" key="3">
    <source>
        <dbReference type="Proteomes" id="UP000680866"/>
    </source>
</evidence>
<dbReference type="EMBL" id="AP023359">
    <property type="protein sequence ID" value="BCJ68234.1"/>
    <property type="molecule type" value="Genomic_DNA"/>
</dbReference>
<dbReference type="Pfam" id="PF02771">
    <property type="entry name" value="Acyl-CoA_dh_N"/>
    <property type="match status" value="1"/>
</dbReference>
<protein>
    <submittedName>
        <fullName evidence="2">Acyl-CoA dehydrogenase</fullName>
    </submittedName>
</protein>
<dbReference type="GO" id="GO:0050660">
    <property type="term" value="F:flavin adenine dinucleotide binding"/>
    <property type="evidence" value="ECO:0007669"/>
    <property type="project" value="InterPro"/>
</dbReference>
<dbReference type="InterPro" id="IPR037069">
    <property type="entry name" value="AcylCoA_DH/ox_N_sf"/>
</dbReference>
<dbReference type="Gene3D" id="1.10.540.10">
    <property type="entry name" value="Acyl-CoA dehydrogenase/oxidase, N-terminal domain"/>
    <property type="match status" value="1"/>
</dbReference>
<dbReference type="GO" id="GO:0003995">
    <property type="term" value="F:acyl-CoA dehydrogenase activity"/>
    <property type="evidence" value="ECO:0007669"/>
    <property type="project" value="TreeGrafter"/>
</dbReference>
<dbReference type="PANTHER" id="PTHR43884">
    <property type="entry name" value="ACYL-COA DEHYDROGENASE"/>
    <property type="match status" value="1"/>
</dbReference>
<dbReference type="SUPFAM" id="SSF47203">
    <property type="entry name" value="Acyl-CoA dehydrogenase C-terminal domain-like"/>
    <property type="match status" value="1"/>
</dbReference>
<gene>
    <name evidence="2" type="primary">acd_4</name>
    <name evidence="2" type="ORF">Prubr_52550</name>
</gene>
<dbReference type="SUPFAM" id="SSF56645">
    <property type="entry name" value="Acyl-CoA dehydrogenase NM domain-like"/>
    <property type="match status" value="1"/>
</dbReference>
<dbReference type="Proteomes" id="UP000680866">
    <property type="component" value="Chromosome"/>
</dbReference>
<dbReference type="InterPro" id="IPR013786">
    <property type="entry name" value="AcylCoA_DH/ox_N"/>
</dbReference>
<organism evidence="2 3">
    <name type="scientific">Polymorphospora rubra</name>
    <dbReference type="NCBI Taxonomy" id="338584"/>
    <lineage>
        <taxon>Bacteria</taxon>
        <taxon>Bacillati</taxon>
        <taxon>Actinomycetota</taxon>
        <taxon>Actinomycetes</taxon>
        <taxon>Micromonosporales</taxon>
        <taxon>Micromonosporaceae</taxon>
        <taxon>Polymorphospora</taxon>
    </lineage>
</organism>
<dbReference type="KEGG" id="pry:Prubr_52550"/>
<accession>A0A810N6X9</accession>
<dbReference type="Gene3D" id="1.20.140.10">
    <property type="entry name" value="Butyryl-CoA Dehydrogenase, subunit A, domain 3"/>
    <property type="match status" value="1"/>
</dbReference>
<dbReference type="InterPro" id="IPR036250">
    <property type="entry name" value="AcylCo_DH-like_C"/>
</dbReference>
<sequence length="393" mass="41469">MTGEPAAGEPARQALLPARRAAEVLRHHADDVDRRGRFPHESVAALRNERLLAALIPQELGGGGLTVAEIADVCTVLGRACASTAMIYAMHQIQIACLVAHGEEDAHRFLRRAADGQLLVASGTSEHGHGGDIRSSTAAVEPDGGFVRLRKDVGTMSYGEQADALLLTARRSPDAAATDQVLVLLPRREPAAGEWTEVEVTRPWNALGLRGTASVGATVDARAAAGSVLRTGFAEILAQTMFPVSHVLWSAVWLGIAADALETAGRHLRRAGRGPRAALPRGYAEQVAAFYELDGFCRRQAAAVSVRPGTAAGPAAELRGAVELNSLKVRVSRGVVDIVVGAMSAVGLDAYLLDTDVALGRQLRDALSAPLMIRNDRLMDNVGSSLAVLKTLF</sequence>
<reference evidence="2" key="1">
    <citation type="submission" date="2020-08" db="EMBL/GenBank/DDBJ databases">
        <title>Whole genome shotgun sequence of Polymorphospora rubra NBRC 101157.</title>
        <authorList>
            <person name="Komaki H."/>
            <person name="Tamura T."/>
        </authorList>
    </citation>
    <scope>NUCLEOTIDE SEQUENCE</scope>
    <source>
        <strain evidence="2">NBRC 101157</strain>
    </source>
</reference>
<proteinExistence type="predicted"/>
<dbReference type="InterPro" id="IPR009100">
    <property type="entry name" value="AcylCoA_DH/oxidase_NM_dom_sf"/>
</dbReference>
<dbReference type="AlphaFoldDB" id="A0A810N6X9"/>
<feature type="domain" description="Acyl-CoA dehydrogenase/oxidase N-terminal" evidence="1">
    <location>
        <begin position="21"/>
        <end position="116"/>
    </location>
</feature>
<keyword evidence="3" id="KW-1185">Reference proteome</keyword>
<dbReference type="PANTHER" id="PTHR43884:SF12">
    <property type="entry name" value="ISOVALERYL-COA DEHYDROGENASE, MITOCHONDRIAL-RELATED"/>
    <property type="match status" value="1"/>
</dbReference>
<name>A0A810N6X9_9ACTN</name>
<evidence type="ECO:0000313" key="2">
    <source>
        <dbReference type="EMBL" id="BCJ68234.1"/>
    </source>
</evidence>
<dbReference type="Gene3D" id="2.40.110.10">
    <property type="entry name" value="Butyryl-CoA Dehydrogenase, subunit A, domain 2"/>
    <property type="match status" value="1"/>
</dbReference>
<dbReference type="RefSeq" id="WP_212817511.1">
    <property type="nucleotide sequence ID" value="NZ_AP023359.1"/>
</dbReference>
<dbReference type="InterPro" id="IPR046373">
    <property type="entry name" value="Acyl-CoA_Oxase/DH_mid-dom_sf"/>
</dbReference>
<evidence type="ECO:0000259" key="1">
    <source>
        <dbReference type="Pfam" id="PF02771"/>
    </source>
</evidence>